<dbReference type="GO" id="GO:0004519">
    <property type="term" value="F:endonuclease activity"/>
    <property type="evidence" value="ECO:0007669"/>
    <property type="project" value="UniProtKB-KW"/>
</dbReference>
<dbReference type="PROSITE" id="PS50013">
    <property type="entry name" value="CHROMO_2"/>
    <property type="match status" value="1"/>
</dbReference>
<dbReference type="PANTHER" id="PTHR37984:SF5">
    <property type="entry name" value="PROTEIN NYNRIN-LIKE"/>
    <property type="match status" value="1"/>
</dbReference>
<sequence length="986" mass="112154">MLKCLPRVEPASLSCLVRKCVSRGVGIRYLPRGSRRFAPSDLSNQLSLEGEPVFSTPKYQATAIDIVPGEVPSWGPLYLLAGPELKALRDYYLDKKLAKGYIRPSTSSCSSPILFVKKKSGELRLCVDFRRLNKVTIKNRYPLPLIDSLLSQLSQARHFTKPYLRSAYKLVRIREGDEYKTAFRTRYGLFEYLVMPFGLSNAPSVFQHFINDVLRAEVDRFAVVYLDDILVYSKTLEEHIEHVLIILQRLQDANLYANASKCDFHLASVEYFGYVVSTGGISMDSAKVRTVLPWPQPDNVKAVQLFLGFANFYRRFISNYSKIVKPLTRLTRKDTAFAFDDQALNAFTTLKSAFTSAPILAHFDPSLPTVVETDASDYAIGAILSQQGADGILHPIAVDSRSMAPAELNYETHDKELLAIFWSIGRWRHYLLSVQSQFTVLTDHKNLEYFMVSKVLTRRQVRWAEMLAEFDFIVKYRPGVQAFAANNPTNTRAVLQQNRLATASTSSTPIDEDNSSFLTNIAQAQAKDPKLLPIIQACRNITQENADFSLADDILRFQGLIYQLFAHVITTNRRLGPLLNIASILFIVLVNGIHLAILRRRHDHPTHGHPGRSKTIQLIKRTFYWPGVTTFVTSYISTCHPCLRNKQSRHKPYGLLRSLEVPVRPWASLSMDFIDQLPPSDGHNSILVIVDRFTKMARFLPTNTSLTAEGLADLYVTNIFSQHGVPHDIVSDRGTLFTSKFWSALCKSLGISRKLSTAYHPETDGQTERVNQVLEQYLRLYTNYQQSDWSRLLPMAEFCYNNTPHSTTAMSPFFANKGYHPTLEIDLVPTLGSSHQNSIADLKELHALCRDTIQKSLEHHQVYANRKRIPFPSLSAGDRVFLSTRNIQSTRPTRKFSEKRIGPFVIKRKLSEVVYELELPLQYRSLHPVFHVSLLTPCPKEKIANRRRPPPPPVSLIEEDPAYVVERILDFRTIRGKPQYLVKWLG</sequence>
<dbReference type="GO" id="GO:0003887">
    <property type="term" value="F:DNA-directed DNA polymerase activity"/>
    <property type="evidence" value="ECO:0007669"/>
    <property type="project" value="UniProtKB-KW"/>
</dbReference>
<dbReference type="GO" id="GO:0015074">
    <property type="term" value="P:DNA integration"/>
    <property type="evidence" value="ECO:0007669"/>
    <property type="project" value="UniProtKB-KW"/>
</dbReference>
<dbReference type="InterPro" id="IPR036397">
    <property type="entry name" value="RNaseH_sf"/>
</dbReference>
<dbReference type="OrthoDB" id="3341476at2759"/>
<evidence type="ECO:0000313" key="20">
    <source>
        <dbReference type="Proteomes" id="UP000249723"/>
    </source>
</evidence>
<keyword evidence="13" id="KW-0239">DNA-directed DNA polymerase</keyword>
<dbReference type="FunFam" id="3.30.70.270:FF:000020">
    <property type="entry name" value="Transposon Tf2-6 polyprotein-like Protein"/>
    <property type="match status" value="1"/>
</dbReference>
<dbReference type="GO" id="GO:0046872">
    <property type="term" value="F:metal ion binding"/>
    <property type="evidence" value="ECO:0007669"/>
    <property type="project" value="UniProtKB-KW"/>
</dbReference>
<evidence type="ECO:0000256" key="5">
    <source>
        <dbReference type="ARBA" id="ARBA00022723"/>
    </source>
</evidence>
<dbReference type="Pfam" id="PF24626">
    <property type="entry name" value="SH3_Tf2-1"/>
    <property type="match status" value="1"/>
</dbReference>
<evidence type="ECO:0000256" key="2">
    <source>
        <dbReference type="ARBA" id="ARBA00022679"/>
    </source>
</evidence>
<evidence type="ECO:0000256" key="11">
    <source>
        <dbReference type="ARBA" id="ARBA00022908"/>
    </source>
</evidence>
<evidence type="ECO:0000256" key="14">
    <source>
        <dbReference type="ARBA" id="ARBA00023125"/>
    </source>
</evidence>
<dbReference type="InterPro" id="IPR000477">
    <property type="entry name" value="RT_dom"/>
</dbReference>
<dbReference type="InterPro" id="IPR012337">
    <property type="entry name" value="RNaseH-like_sf"/>
</dbReference>
<keyword evidence="5" id="KW-0479">Metal-binding</keyword>
<dbReference type="InterPro" id="IPR000953">
    <property type="entry name" value="Chromo/chromo_shadow_dom"/>
</dbReference>
<evidence type="ECO:0000259" key="16">
    <source>
        <dbReference type="PROSITE" id="PS50013"/>
    </source>
</evidence>
<dbReference type="CDD" id="cd01647">
    <property type="entry name" value="RT_LTR"/>
    <property type="match status" value="1"/>
</dbReference>
<feature type="domain" description="Integrase catalytic" evidence="18">
    <location>
        <begin position="661"/>
        <end position="820"/>
    </location>
</feature>
<dbReference type="Gene3D" id="3.30.70.270">
    <property type="match status" value="2"/>
</dbReference>
<dbReference type="CDD" id="cd09274">
    <property type="entry name" value="RNase_HI_RT_Ty3"/>
    <property type="match status" value="1"/>
</dbReference>
<proteinExistence type="predicted"/>
<dbReference type="GO" id="GO:0003723">
    <property type="term" value="F:RNA binding"/>
    <property type="evidence" value="ECO:0007669"/>
    <property type="project" value="UniProtKB-KW"/>
</dbReference>
<dbReference type="GO" id="GO:0006338">
    <property type="term" value="P:chromatin remodeling"/>
    <property type="evidence" value="ECO:0007669"/>
    <property type="project" value="UniProtKB-ARBA"/>
</dbReference>
<dbReference type="Pfam" id="PF00665">
    <property type="entry name" value="rve"/>
    <property type="match status" value="1"/>
</dbReference>
<dbReference type="SUPFAM" id="SSF54160">
    <property type="entry name" value="Chromo domain-like"/>
    <property type="match status" value="1"/>
</dbReference>
<dbReference type="GO" id="GO:0005634">
    <property type="term" value="C:nucleus"/>
    <property type="evidence" value="ECO:0007669"/>
    <property type="project" value="UniProtKB-ARBA"/>
</dbReference>
<evidence type="ECO:0000256" key="8">
    <source>
        <dbReference type="ARBA" id="ARBA00022801"/>
    </source>
</evidence>
<name>A0A2X0MV94_9BASI</name>
<dbReference type="Pfam" id="PF00078">
    <property type="entry name" value="RVT_1"/>
    <property type="match status" value="1"/>
</dbReference>
<dbReference type="Gene3D" id="2.40.50.40">
    <property type="match status" value="1"/>
</dbReference>
<evidence type="ECO:0000256" key="6">
    <source>
        <dbReference type="ARBA" id="ARBA00022750"/>
    </source>
</evidence>
<evidence type="ECO:0000256" key="12">
    <source>
        <dbReference type="ARBA" id="ARBA00022918"/>
    </source>
</evidence>
<dbReference type="FunFam" id="3.10.20.370:FF:000001">
    <property type="entry name" value="Retrovirus-related Pol polyprotein from transposon 17.6-like protein"/>
    <property type="match status" value="1"/>
</dbReference>
<dbReference type="Pfam" id="PF17921">
    <property type="entry name" value="Integrase_H2C2"/>
    <property type="match status" value="1"/>
</dbReference>
<keyword evidence="9" id="KW-0460">Magnesium</keyword>
<dbReference type="Gene3D" id="3.10.10.10">
    <property type="entry name" value="HIV Type 1 Reverse Transcriptase, subunit A, domain 1"/>
    <property type="match status" value="1"/>
</dbReference>
<dbReference type="InterPro" id="IPR001584">
    <property type="entry name" value="Integrase_cat-core"/>
</dbReference>
<dbReference type="AlphaFoldDB" id="A0A2X0MV94"/>
<keyword evidence="10" id="KW-0694">RNA-binding</keyword>
<keyword evidence="4" id="KW-0540">Nuclease</keyword>
<dbReference type="GO" id="GO:0006310">
    <property type="term" value="P:DNA recombination"/>
    <property type="evidence" value="ECO:0007669"/>
    <property type="project" value="UniProtKB-KW"/>
</dbReference>
<dbReference type="STRING" id="289078.A0A2X0MV94"/>
<dbReference type="PANTHER" id="PTHR37984">
    <property type="entry name" value="PROTEIN CBG26694"/>
    <property type="match status" value="1"/>
</dbReference>
<dbReference type="EMBL" id="FMWP01000127">
    <property type="protein sequence ID" value="SDA02791.1"/>
    <property type="molecule type" value="Genomic_DNA"/>
</dbReference>
<keyword evidence="7" id="KW-0255">Endonuclease</keyword>
<dbReference type="InterPro" id="IPR043502">
    <property type="entry name" value="DNA/RNA_pol_sf"/>
</dbReference>
<dbReference type="InterPro" id="IPR050951">
    <property type="entry name" value="Retrovirus_Pol_polyprotein"/>
</dbReference>
<keyword evidence="2" id="KW-0808">Transferase</keyword>
<dbReference type="Gene3D" id="1.10.340.70">
    <property type="match status" value="1"/>
</dbReference>
<dbReference type="SUPFAM" id="SSF56672">
    <property type="entry name" value="DNA/RNA polymerases"/>
    <property type="match status" value="1"/>
</dbReference>
<keyword evidence="8" id="KW-0378">Hydrolase</keyword>
<protein>
    <submittedName>
        <fullName evidence="19">BZ3500_MvSof-1268-A1-R1_Chr7-1g09095 protein</fullName>
    </submittedName>
</protein>
<dbReference type="InterPro" id="IPR041373">
    <property type="entry name" value="RT_RNaseH"/>
</dbReference>
<keyword evidence="20" id="KW-1185">Reference proteome</keyword>
<feature type="domain" description="Reverse transcriptase" evidence="17">
    <location>
        <begin position="97"/>
        <end position="276"/>
    </location>
</feature>
<keyword evidence="1" id="KW-0645">Protease</keyword>
<dbReference type="FunFam" id="3.30.420.10:FF:000032">
    <property type="entry name" value="Retrovirus-related Pol polyprotein from transposon 297-like Protein"/>
    <property type="match status" value="1"/>
</dbReference>
<feature type="domain" description="Chromo" evidence="16">
    <location>
        <begin position="963"/>
        <end position="986"/>
    </location>
</feature>
<evidence type="ECO:0000256" key="10">
    <source>
        <dbReference type="ARBA" id="ARBA00022884"/>
    </source>
</evidence>
<evidence type="ECO:0000259" key="17">
    <source>
        <dbReference type="PROSITE" id="PS50878"/>
    </source>
</evidence>
<evidence type="ECO:0000256" key="15">
    <source>
        <dbReference type="ARBA" id="ARBA00023172"/>
    </source>
</evidence>
<keyword evidence="12" id="KW-0695">RNA-directed DNA polymerase</keyword>
<keyword evidence="15" id="KW-0233">DNA recombination</keyword>
<dbReference type="Gene3D" id="3.30.420.10">
    <property type="entry name" value="Ribonuclease H-like superfamily/Ribonuclease H"/>
    <property type="match status" value="1"/>
</dbReference>
<evidence type="ECO:0000256" key="9">
    <source>
        <dbReference type="ARBA" id="ARBA00022842"/>
    </source>
</evidence>
<organism evidence="19 20">
    <name type="scientific">Microbotryum saponariae</name>
    <dbReference type="NCBI Taxonomy" id="289078"/>
    <lineage>
        <taxon>Eukaryota</taxon>
        <taxon>Fungi</taxon>
        <taxon>Dikarya</taxon>
        <taxon>Basidiomycota</taxon>
        <taxon>Pucciniomycotina</taxon>
        <taxon>Microbotryomycetes</taxon>
        <taxon>Microbotryales</taxon>
        <taxon>Microbotryaceae</taxon>
        <taxon>Microbotryum</taxon>
    </lineage>
</organism>
<dbReference type="GO" id="GO:0003964">
    <property type="term" value="F:RNA-directed DNA polymerase activity"/>
    <property type="evidence" value="ECO:0007669"/>
    <property type="project" value="UniProtKB-KW"/>
</dbReference>
<dbReference type="InterPro" id="IPR016197">
    <property type="entry name" value="Chromo-like_dom_sf"/>
</dbReference>
<keyword evidence="6" id="KW-0064">Aspartyl protease</keyword>
<dbReference type="GO" id="GO:0004190">
    <property type="term" value="F:aspartic-type endopeptidase activity"/>
    <property type="evidence" value="ECO:0007669"/>
    <property type="project" value="UniProtKB-KW"/>
</dbReference>
<dbReference type="Pfam" id="PF17917">
    <property type="entry name" value="RT_RNaseH"/>
    <property type="match status" value="1"/>
</dbReference>
<evidence type="ECO:0000259" key="18">
    <source>
        <dbReference type="PROSITE" id="PS50994"/>
    </source>
</evidence>
<dbReference type="Proteomes" id="UP000249723">
    <property type="component" value="Unassembled WGS sequence"/>
</dbReference>
<dbReference type="InterPro" id="IPR041588">
    <property type="entry name" value="Integrase_H2C2"/>
</dbReference>
<keyword evidence="14" id="KW-0238">DNA-binding</keyword>
<evidence type="ECO:0000256" key="7">
    <source>
        <dbReference type="ARBA" id="ARBA00022759"/>
    </source>
</evidence>
<dbReference type="GO" id="GO:0003677">
    <property type="term" value="F:DNA binding"/>
    <property type="evidence" value="ECO:0007669"/>
    <property type="project" value="UniProtKB-KW"/>
</dbReference>
<gene>
    <name evidence="19" type="ORF">BZ3500_MVSOF-1268-A1-R1_CHR7-1G09095</name>
</gene>
<dbReference type="PROSITE" id="PS50994">
    <property type="entry name" value="INTEGRASE"/>
    <property type="match status" value="1"/>
</dbReference>
<keyword evidence="3" id="KW-0548">Nucleotidyltransferase</keyword>
<evidence type="ECO:0000256" key="4">
    <source>
        <dbReference type="ARBA" id="ARBA00022722"/>
    </source>
</evidence>
<evidence type="ECO:0000256" key="1">
    <source>
        <dbReference type="ARBA" id="ARBA00022670"/>
    </source>
</evidence>
<dbReference type="PROSITE" id="PS50878">
    <property type="entry name" value="RT_POL"/>
    <property type="match status" value="1"/>
</dbReference>
<dbReference type="InterPro" id="IPR043128">
    <property type="entry name" value="Rev_trsase/Diguanyl_cyclase"/>
</dbReference>
<evidence type="ECO:0000256" key="13">
    <source>
        <dbReference type="ARBA" id="ARBA00022932"/>
    </source>
</evidence>
<dbReference type="InterPro" id="IPR056924">
    <property type="entry name" value="SH3_Tf2-1"/>
</dbReference>
<reference evidence="20" key="1">
    <citation type="submission" date="2016-10" db="EMBL/GenBank/DDBJ databases">
        <authorList>
            <person name="Jeantristanb JTB J.-T."/>
            <person name="Ricardo R."/>
        </authorList>
    </citation>
    <scope>NUCLEOTIDE SEQUENCE [LARGE SCALE GENOMIC DNA]</scope>
</reference>
<evidence type="ECO:0000313" key="19">
    <source>
        <dbReference type="EMBL" id="SDA02791.1"/>
    </source>
</evidence>
<dbReference type="GO" id="GO:0006508">
    <property type="term" value="P:proteolysis"/>
    <property type="evidence" value="ECO:0007669"/>
    <property type="project" value="UniProtKB-KW"/>
</dbReference>
<accession>A0A2X0MV94</accession>
<dbReference type="SUPFAM" id="SSF53098">
    <property type="entry name" value="Ribonuclease H-like"/>
    <property type="match status" value="1"/>
</dbReference>
<keyword evidence="11" id="KW-0229">DNA integration</keyword>
<evidence type="ECO:0000256" key="3">
    <source>
        <dbReference type="ARBA" id="ARBA00022695"/>
    </source>
</evidence>
<dbReference type="CDD" id="cd00024">
    <property type="entry name" value="CD_CSD"/>
    <property type="match status" value="1"/>
</dbReference>